<accession>A0A558C353</accession>
<protein>
    <submittedName>
        <fullName evidence="1">DUF3168 domain-containing protein</fullName>
    </submittedName>
</protein>
<name>A0A558C353_9BACT</name>
<dbReference type="Proteomes" id="UP000317624">
    <property type="component" value="Unassembled WGS sequence"/>
</dbReference>
<dbReference type="OrthoDB" id="8612771at2"/>
<dbReference type="Pfam" id="PF11367">
    <property type="entry name" value="Tail_completion_gp17"/>
    <property type="match status" value="1"/>
</dbReference>
<dbReference type="InterPro" id="IPR021508">
    <property type="entry name" value="Gp17-like"/>
</dbReference>
<keyword evidence="2" id="KW-1185">Reference proteome</keyword>
<dbReference type="EMBL" id="VMRJ01000001">
    <property type="protein sequence ID" value="TVT43117.1"/>
    <property type="molecule type" value="Genomic_DNA"/>
</dbReference>
<proteinExistence type="predicted"/>
<evidence type="ECO:0000313" key="1">
    <source>
        <dbReference type="EMBL" id="TVT43117.1"/>
    </source>
</evidence>
<dbReference type="AlphaFoldDB" id="A0A558C353"/>
<sequence>MVEAGAILNTLLSQAAPVVALLGYVDKDHQQQVRIYPVVAPQKTPRPYCTYQLVSLVPEAGSSAVCRLGDVGRVQLSLYADAYDTLAALTTAVRGALDYAEPEPGVFLEPDNQQDHHDKDAVCLFRSLDYLVELP</sequence>
<evidence type="ECO:0000313" key="2">
    <source>
        <dbReference type="Proteomes" id="UP000317624"/>
    </source>
</evidence>
<gene>
    <name evidence="1" type="ORF">FNT36_03220</name>
</gene>
<organism evidence="1 2">
    <name type="scientific">Hymenobacter setariae</name>
    <dbReference type="NCBI Taxonomy" id="2594794"/>
    <lineage>
        <taxon>Bacteria</taxon>
        <taxon>Pseudomonadati</taxon>
        <taxon>Bacteroidota</taxon>
        <taxon>Cytophagia</taxon>
        <taxon>Cytophagales</taxon>
        <taxon>Hymenobacteraceae</taxon>
        <taxon>Hymenobacter</taxon>
    </lineage>
</organism>
<comment type="caution">
    <text evidence="1">The sequence shown here is derived from an EMBL/GenBank/DDBJ whole genome shotgun (WGS) entry which is preliminary data.</text>
</comment>
<reference evidence="1 2" key="1">
    <citation type="submission" date="2019-07" db="EMBL/GenBank/DDBJ databases">
        <title>Hymenobacter sp. straun FUR1 Genome sequencing and assembly.</title>
        <authorList>
            <person name="Chhetri G."/>
        </authorList>
    </citation>
    <scope>NUCLEOTIDE SEQUENCE [LARGE SCALE GENOMIC DNA]</scope>
    <source>
        <strain evidence="1 2">Fur1</strain>
    </source>
</reference>